<dbReference type="InterPro" id="IPR050349">
    <property type="entry name" value="WD_LIS1/nudF_dynein_reg"/>
</dbReference>
<protein>
    <recommendedName>
        <fullName evidence="4">Nephrocystin 3-like N-terminal domain-containing protein</fullName>
    </recommendedName>
</protein>
<dbReference type="HOGENOM" id="CLU_000288_6_3_1"/>
<dbReference type="SUPFAM" id="SSF50998">
    <property type="entry name" value="Quinoprotein alcohol dehydrogenase-like"/>
    <property type="match status" value="1"/>
</dbReference>
<evidence type="ECO:0000259" key="4">
    <source>
        <dbReference type="Pfam" id="PF24883"/>
    </source>
</evidence>
<dbReference type="STRING" id="933852.A0A0C3AAU5"/>
<dbReference type="Gene3D" id="2.130.10.10">
    <property type="entry name" value="YVTN repeat-like/Quinoprotein amine dehydrogenase"/>
    <property type="match status" value="8"/>
</dbReference>
<gene>
    <name evidence="5" type="ORF">M408DRAFT_80079</name>
</gene>
<name>A0A0C3AAU5_SERVB</name>
<feature type="repeat" description="WD" evidence="3">
    <location>
        <begin position="878"/>
        <end position="919"/>
    </location>
</feature>
<feature type="repeat" description="WD" evidence="3">
    <location>
        <begin position="792"/>
        <end position="833"/>
    </location>
</feature>
<feature type="repeat" description="WD" evidence="3">
    <location>
        <begin position="706"/>
        <end position="747"/>
    </location>
</feature>
<proteinExistence type="predicted"/>
<dbReference type="PANTHER" id="PTHR44129">
    <property type="entry name" value="WD REPEAT-CONTAINING PROTEIN POP1"/>
    <property type="match status" value="1"/>
</dbReference>
<dbReference type="PROSITE" id="PS00678">
    <property type="entry name" value="WD_REPEATS_1"/>
    <property type="match status" value="9"/>
</dbReference>
<dbReference type="SUPFAM" id="SSF50978">
    <property type="entry name" value="WD40 repeat-like"/>
    <property type="match status" value="1"/>
</dbReference>
<feature type="repeat" description="WD" evidence="3">
    <location>
        <begin position="577"/>
        <end position="618"/>
    </location>
</feature>
<organism evidence="5 6">
    <name type="scientific">Serendipita vermifera MAFF 305830</name>
    <dbReference type="NCBI Taxonomy" id="933852"/>
    <lineage>
        <taxon>Eukaryota</taxon>
        <taxon>Fungi</taxon>
        <taxon>Dikarya</taxon>
        <taxon>Basidiomycota</taxon>
        <taxon>Agaricomycotina</taxon>
        <taxon>Agaricomycetes</taxon>
        <taxon>Sebacinales</taxon>
        <taxon>Serendipitaceae</taxon>
        <taxon>Serendipita</taxon>
    </lineage>
</organism>
<accession>A0A0C3AAU5</accession>
<dbReference type="AlphaFoldDB" id="A0A0C3AAU5"/>
<feature type="non-terminal residue" evidence="5">
    <location>
        <position position="1168"/>
    </location>
</feature>
<dbReference type="PROSITE" id="PS50082">
    <property type="entry name" value="WD_REPEATS_2"/>
    <property type="match status" value="14"/>
</dbReference>
<dbReference type="PROSITE" id="PS50294">
    <property type="entry name" value="WD_REPEATS_REGION"/>
    <property type="match status" value="14"/>
</dbReference>
<dbReference type="InterPro" id="IPR020472">
    <property type="entry name" value="WD40_PAC1"/>
</dbReference>
<evidence type="ECO:0000256" key="2">
    <source>
        <dbReference type="ARBA" id="ARBA00022737"/>
    </source>
</evidence>
<feature type="repeat" description="WD" evidence="3">
    <location>
        <begin position="964"/>
        <end position="1005"/>
    </location>
</feature>
<keyword evidence="6" id="KW-1185">Reference proteome</keyword>
<evidence type="ECO:0000313" key="6">
    <source>
        <dbReference type="Proteomes" id="UP000054097"/>
    </source>
</evidence>
<feature type="repeat" description="WD" evidence="3">
    <location>
        <begin position="620"/>
        <end position="661"/>
    </location>
</feature>
<dbReference type="InterPro" id="IPR011047">
    <property type="entry name" value="Quinoprotein_ADH-like_sf"/>
</dbReference>
<dbReference type="EMBL" id="KN824372">
    <property type="protein sequence ID" value="KIM21760.1"/>
    <property type="molecule type" value="Genomic_DNA"/>
</dbReference>
<dbReference type="InterPro" id="IPR015943">
    <property type="entry name" value="WD40/YVTN_repeat-like_dom_sf"/>
</dbReference>
<feature type="repeat" description="WD" evidence="3">
    <location>
        <begin position="1093"/>
        <end position="1134"/>
    </location>
</feature>
<dbReference type="Proteomes" id="UP000054097">
    <property type="component" value="Unassembled WGS sequence"/>
</dbReference>
<evidence type="ECO:0000313" key="5">
    <source>
        <dbReference type="EMBL" id="KIM21760.1"/>
    </source>
</evidence>
<dbReference type="InterPro" id="IPR001680">
    <property type="entry name" value="WD40_rpt"/>
</dbReference>
<sequence>MLAKLKPQNLEYGSLIEECMAGTRQDILSAILDWAADINAPNIFWLEGYPGIGKSAIAATLVEKFRKSNRLGSSFFFRRELANSMTVNALWRTVAHDLGRRYPSIRKHLITKMSANEGIITTINVDNLFRELIHEPLMACNQTSAEESPIVVVDALDECGGLDGQHSIQRINLIRTLKIWSTLPKTFKLIVTSRQEPDIACLFASTDHRSLEVPTEGLGNVAPSSDIEMFLEYHFGRIAAQYPNELPADWPGRPLIKELAKMANGLFIYVVTILQILGKGEPQEQLSRILAGAGAGGLTTLYSWILKASFPDPSEKVVKSLHSIVGTIILAKDPLPASSIGELCSIDQLTVKYILNGLQSVMYPGNVPRFKHQSFVDFLIDKTRCLPAFLIDPRHQTHNLALKTLQLMKRDLRFNICELKSSYHRNGEILDLDIRIRYHITPHIRYSATFWASHLVDASFDPEILELVEDFMQNRFLFWLEVLSLTKRVNIGSSTVQLLIDWLQVANQDDHMARDMKKFLAAFGSVISQSVPHIYVSALPLMPRSSVVREQYIGRYLGTIGILAGGQSDWPAIQSVLLGHTDVVKCVAFSPDGRRVASGSQDKTIRVWDGETGEVVAGPFSGHTFWVNSVAFSPDGRHIASGSHDTTIRVWDAETGEVVAGPFNGHTDPVQSVAFSSNGRRVVSGSMDMSIRIWDRDTGEMVAGPFIGHSDWVNSTEFSYDGRHIVSGSSDKTVRVWNAETGEVVAGPFVGHTESVCSVGFSPDGRRVVSGSHDCTALVWDAESGGVVAGPFKGHVRWVTSVSFSPDGRYIVSGSGDGSVQLWDAETGEVIAGPFGGHTDLIRSVVFSPDARRIVSCSDDMTIRIWDAGAGKTISSGPDGHTNNINSVAFSPNGRRIVSGSVDRTIRVWDSETGELVAGPFEGHISRVRSVTFSPDGQRIVSGSDDGTIRVWDAGTGEVVAGPFEGHTSWVNSAAFSPDGRRIVSGSDDGTIRVWDAETAEVVAGPFKGHTGSVNSVGFSSSGRRIVSGSVDWTIRVWDAETGKVVAGPFKGHDGSVTSVAFSPHGRHIISGSADETVLVWNAETGTVVAGPFKGHTGWVRSVAFSPDGLRILSGSEDGTIRAWDAETGEIVAGPFKGHTDWVNSVAFSPDGQRIVSGSADRTVRVWD</sequence>
<feature type="repeat" description="WD" evidence="3">
    <location>
        <begin position="663"/>
        <end position="704"/>
    </location>
</feature>
<dbReference type="InterPro" id="IPR019775">
    <property type="entry name" value="WD40_repeat_CS"/>
</dbReference>
<feature type="repeat" description="WD" evidence="3">
    <location>
        <begin position="1007"/>
        <end position="1048"/>
    </location>
</feature>
<reference evidence="5 6" key="1">
    <citation type="submission" date="2014-04" db="EMBL/GenBank/DDBJ databases">
        <authorList>
            <consortium name="DOE Joint Genome Institute"/>
            <person name="Kuo A."/>
            <person name="Zuccaro A."/>
            <person name="Kohler A."/>
            <person name="Nagy L.G."/>
            <person name="Floudas D."/>
            <person name="Copeland A."/>
            <person name="Barry K.W."/>
            <person name="Cichocki N."/>
            <person name="Veneault-Fourrey C."/>
            <person name="LaButti K."/>
            <person name="Lindquist E.A."/>
            <person name="Lipzen A."/>
            <person name="Lundell T."/>
            <person name="Morin E."/>
            <person name="Murat C."/>
            <person name="Sun H."/>
            <person name="Tunlid A."/>
            <person name="Henrissat B."/>
            <person name="Grigoriev I.V."/>
            <person name="Hibbett D.S."/>
            <person name="Martin F."/>
            <person name="Nordberg H.P."/>
            <person name="Cantor M.N."/>
            <person name="Hua S.X."/>
        </authorList>
    </citation>
    <scope>NUCLEOTIDE SEQUENCE [LARGE SCALE GENOMIC DNA]</scope>
    <source>
        <strain evidence="5 6">MAFF 305830</strain>
    </source>
</reference>
<evidence type="ECO:0000256" key="3">
    <source>
        <dbReference type="PROSITE-ProRule" id="PRU00221"/>
    </source>
</evidence>
<keyword evidence="2" id="KW-0677">Repeat</keyword>
<dbReference type="InterPro" id="IPR056884">
    <property type="entry name" value="NPHP3-like_N"/>
</dbReference>
<reference evidence="6" key="2">
    <citation type="submission" date="2015-01" db="EMBL/GenBank/DDBJ databases">
        <title>Evolutionary Origins and Diversification of the Mycorrhizal Mutualists.</title>
        <authorList>
            <consortium name="DOE Joint Genome Institute"/>
            <consortium name="Mycorrhizal Genomics Consortium"/>
            <person name="Kohler A."/>
            <person name="Kuo A."/>
            <person name="Nagy L.G."/>
            <person name="Floudas D."/>
            <person name="Copeland A."/>
            <person name="Barry K.W."/>
            <person name="Cichocki N."/>
            <person name="Veneault-Fourrey C."/>
            <person name="LaButti K."/>
            <person name="Lindquist E.A."/>
            <person name="Lipzen A."/>
            <person name="Lundell T."/>
            <person name="Morin E."/>
            <person name="Murat C."/>
            <person name="Riley R."/>
            <person name="Ohm R."/>
            <person name="Sun H."/>
            <person name="Tunlid A."/>
            <person name="Henrissat B."/>
            <person name="Grigoriev I.V."/>
            <person name="Hibbett D.S."/>
            <person name="Martin F."/>
        </authorList>
    </citation>
    <scope>NUCLEOTIDE SEQUENCE [LARGE SCALE GENOMIC DNA]</scope>
    <source>
        <strain evidence="6">MAFF 305830</strain>
    </source>
</reference>
<feature type="repeat" description="WD" evidence="3">
    <location>
        <begin position="921"/>
        <end position="962"/>
    </location>
</feature>
<keyword evidence="1 3" id="KW-0853">WD repeat</keyword>
<feature type="repeat" description="WD" evidence="3">
    <location>
        <begin position="749"/>
        <end position="790"/>
    </location>
</feature>
<feature type="repeat" description="WD" evidence="3">
    <location>
        <begin position="835"/>
        <end position="876"/>
    </location>
</feature>
<dbReference type="CDD" id="cd00200">
    <property type="entry name" value="WD40"/>
    <property type="match status" value="2"/>
</dbReference>
<dbReference type="Pfam" id="PF00400">
    <property type="entry name" value="WD40"/>
    <property type="match status" value="14"/>
</dbReference>
<feature type="domain" description="Nephrocystin 3-like N-terminal" evidence="4">
    <location>
        <begin position="23"/>
        <end position="194"/>
    </location>
</feature>
<dbReference type="OrthoDB" id="163438at2759"/>
<dbReference type="InterPro" id="IPR027417">
    <property type="entry name" value="P-loop_NTPase"/>
</dbReference>
<dbReference type="Gene3D" id="3.40.50.300">
    <property type="entry name" value="P-loop containing nucleotide triphosphate hydrolases"/>
    <property type="match status" value="1"/>
</dbReference>
<evidence type="ECO:0000256" key="1">
    <source>
        <dbReference type="ARBA" id="ARBA00022574"/>
    </source>
</evidence>
<dbReference type="PRINTS" id="PR00320">
    <property type="entry name" value="GPROTEINBRPT"/>
</dbReference>
<dbReference type="InterPro" id="IPR036322">
    <property type="entry name" value="WD40_repeat_dom_sf"/>
</dbReference>
<feature type="repeat" description="WD" evidence="3">
    <location>
        <begin position="1136"/>
        <end position="1168"/>
    </location>
</feature>
<dbReference type="SMART" id="SM00320">
    <property type="entry name" value="WD40"/>
    <property type="match status" value="14"/>
</dbReference>
<feature type="repeat" description="WD" evidence="3">
    <location>
        <begin position="1050"/>
        <end position="1091"/>
    </location>
</feature>
<dbReference type="Pfam" id="PF24883">
    <property type="entry name" value="NPHP3_N"/>
    <property type="match status" value="1"/>
</dbReference>
<dbReference type="SUPFAM" id="SSF52540">
    <property type="entry name" value="P-loop containing nucleoside triphosphate hydrolases"/>
    <property type="match status" value="1"/>
</dbReference>